<evidence type="ECO:0000256" key="2">
    <source>
        <dbReference type="SAM" id="MobiDB-lite"/>
    </source>
</evidence>
<sequence length="1465" mass="171082">MPNSLFPDNTFPDSTEFPFSIDFGKYGNVIYDNTVKEHYNHFSLNIDHKLDKEIKYKSKIENIRPPEKIYKPCIKRISKNVSENKTLQKNYFINNYGNEYVPDKLIETDTQNNVFDLYQGNVFQHFSLTKNQDYIIFPSNEITSDLSIIPISRKYKNSLNTSLNLNKTTLVPLLTPIKQITKPHIINTDEFLLSVRQQSKIKILKFCPNNTQIDDDINEEISENNKNSNKPDFKYQNIKELELDNYKYFCHITQNSYIPDEFLTLDNNNSVNLYNLELDELNTIYSGDKYRKFLFNRCDYLNHPKLASYINSSKLKLLDLRKKTKANTIYSLINDQFTAYSPHPTILNQIVASTSNHLMLFDIRYSKKAMLRWNHHQNQYYPTEISIIPFSQKYTDFSSDIIMTWNQYNIISAYCYDPINIKQSNTDTTVMPPSLSNFGTRIESYPIEHKPTKILEINENISLSSNSNVFYPQKSYLKGLDYSIFMFDTKEDILKKETTYNNQVGIKVFQYCDNEEIYYTTVKFSQSSKKRIYNSGVNDKFASKIEELIHHPITLSLPEINSNSKKYNKLKNKLRKKLIKLLDGMEVGQNIKTRALRRFEKLSDISFFDIKKLNHKKLKKHGKLVIETKKIKDKSNRDVNQKYSIISHSRYNIHPLNKYLNEMKAFNIINLSNVYRYMVYETRMSLKSEAIHGHIHMTKKKIMNFMEDSTSLVECNQKIKSLYEIHKRLSDIPIEYNNERLPFFLPSHHLSINLDWTNDHFKQSFLSYIKKIFPNTQITSNLLYISPRPDSIIDISNFASLFENLDSILPSPLQNKSKKTIINNKQMMAHSLVLAKVAYDIWSSSQVCNISFKPNRNNKRNINSTYEAFILENKKQPINVNKQDTHDLNPSKGKDSNQNSDNDALDGKDNNGTIYNNNTTNNMPTANYPTSINENSEENNTSKKISDENSLWLNKYLEQFKQLKSVDQSVFLPVNSLEDIEYEKNTEYHEDSENEFQKLLHQVMDDNNEQENNKTEKGNDKDHSEEKEEYVDSMVALTKPRFISSSISTYLIPAPGSAALLYDHWGKSSEEIYKEYKNLSINNVEDREKQDDLEYNEEWTEEEENEEEKYYISDSGDDEEVKFYKHPSNWNYYTKIKKMLEKMELEEKEKEIEKIENKNSSSMNDVLSSFPDELESSMYSTILDRKEVNSDARLLSSSSFFDTQENIHLLSSPQNSLLNGLPAVPETEENEYDSLDDEIKNINIDDVLKNVMSYSQREEEKTFKSQNINKNIEKEEEQKEEEEIDNLLQQDRSFMSQLFEETIQEKDEFSKKDNSKEKTPIKNSAATSSPSQLSISNSSKNHSLEKYPSSIPFFSSSQDSRQDSFSQPIFNSQPILPTNMERMKEASSPSSSPTPTILSQSKLKGIQQNRIYSNSQPSMLRPGMNRTLKQTTLSSTLTNKGKLLTIKHELPKVSKQKKKRRKYGF</sequence>
<gene>
    <name evidence="3" type="ORF">BCR36DRAFT_402948</name>
</gene>
<organism evidence="3 4">
    <name type="scientific">Piromyces finnis</name>
    <dbReference type="NCBI Taxonomy" id="1754191"/>
    <lineage>
        <taxon>Eukaryota</taxon>
        <taxon>Fungi</taxon>
        <taxon>Fungi incertae sedis</taxon>
        <taxon>Chytridiomycota</taxon>
        <taxon>Chytridiomycota incertae sedis</taxon>
        <taxon>Neocallimastigomycetes</taxon>
        <taxon>Neocallimastigales</taxon>
        <taxon>Neocallimastigaceae</taxon>
        <taxon>Piromyces</taxon>
    </lineage>
</organism>
<dbReference type="GO" id="GO:0001650">
    <property type="term" value="C:fibrillar center"/>
    <property type="evidence" value="ECO:0007669"/>
    <property type="project" value="TreeGrafter"/>
</dbReference>
<comment type="caution">
    <text evidence="3">The sequence shown here is derived from an EMBL/GenBank/DDBJ whole genome shotgun (WGS) entry which is preliminary data.</text>
</comment>
<dbReference type="PANTHER" id="PTHR15319:SF1">
    <property type="entry name" value="TATA BOX-BINDING PROTEIN-ASSOCIATED FACTOR RNA POLYMERASE I SUBUNIT C"/>
    <property type="match status" value="1"/>
</dbReference>
<protein>
    <submittedName>
        <fullName evidence="3">Uncharacterized protein</fullName>
    </submittedName>
</protein>
<dbReference type="InterPro" id="IPR036322">
    <property type="entry name" value="WD40_repeat_dom_sf"/>
</dbReference>
<feature type="compositionally biased region" description="Low complexity" evidence="2">
    <location>
        <begin position="910"/>
        <end position="939"/>
    </location>
</feature>
<dbReference type="Proteomes" id="UP000193719">
    <property type="component" value="Unassembled WGS sequence"/>
</dbReference>
<feature type="coiled-coil region" evidence="1">
    <location>
        <begin position="1133"/>
        <end position="1165"/>
    </location>
</feature>
<evidence type="ECO:0000256" key="1">
    <source>
        <dbReference type="SAM" id="Coils"/>
    </source>
</evidence>
<feature type="compositionally biased region" description="Low complexity" evidence="2">
    <location>
        <begin position="1348"/>
        <end position="1367"/>
    </location>
</feature>
<dbReference type="OrthoDB" id="2155290at2759"/>
<feature type="compositionally biased region" description="Basic and acidic residues" evidence="2">
    <location>
        <begin position="883"/>
        <end position="895"/>
    </location>
</feature>
<dbReference type="InterPro" id="IPR038801">
    <property type="entry name" value="TAF1C"/>
</dbReference>
<proteinExistence type="predicted"/>
<dbReference type="GO" id="GO:0001164">
    <property type="term" value="F:RNA polymerase I core promoter sequence-specific DNA binding"/>
    <property type="evidence" value="ECO:0007669"/>
    <property type="project" value="TreeGrafter"/>
</dbReference>
<keyword evidence="1" id="KW-0175">Coiled coil</keyword>
<feature type="region of interest" description="Disordered" evidence="2">
    <location>
        <begin position="1262"/>
        <end position="1284"/>
    </location>
</feature>
<feature type="region of interest" description="Disordered" evidence="2">
    <location>
        <begin position="877"/>
        <end position="943"/>
    </location>
</feature>
<reference evidence="3 4" key="1">
    <citation type="submission" date="2016-08" db="EMBL/GenBank/DDBJ databases">
        <title>Genomes of anaerobic fungi encode conserved fungal cellulosomes for biomass hydrolysis.</title>
        <authorList>
            <consortium name="DOE Joint Genome Institute"/>
            <person name="Haitjema C.H."/>
            <person name="Gilmore S.P."/>
            <person name="Henske J.K."/>
            <person name="Solomon K.V."/>
            <person name="De Groot R."/>
            <person name="Kuo A."/>
            <person name="Mondo S.J."/>
            <person name="Salamov A.A."/>
            <person name="Labutti K."/>
            <person name="Zhao Z."/>
            <person name="Chiniquy J."/>
            <person name="Barry K."/>
            <person name="Brewer H.M."/>
            <person name="Purvine S.O."/>
            <person name="Wright A.T."/>
            <person name="Boxma B."/>
            <person name="Van Alen T."/>
            <person name="Hackstein J.H."/>
            <person name="Baker S.E."/>
            <person name="Grigoriev I.V."/>
            <person name="O'Malley M.A."/>
        </authorList>
    </citation>
    <scope>NUCLEOTIDE SEQUENCE [LARGE SCALE GENOMIC DNA]</scope>
    <source>
        <strain evidence="4">finn</strain>
    </source>
</reference>
<accession>A0A1Y1VFY8</accession>
<evidence type="ECO:0000313" key="4">
    <source>
        <dbReference type="Proteomes" id="UP000193719"/>
    </source>
</evidence>
<feature type="region of interest" description="Disordered" evidence="2">
    <location>
        <begin position="1305"/>
        <end position="1403"/>
    </location>
</feature>
<keyword evidence="4" id="KW-1185">Reference proteome</keyword>
<dbReference type="EMBL" id="MCFH01000009">
    <property type="protein sequence ID" value="ORX55337.1"/>
    <property type="molecule type" value="Genomic_DNA"/>
</dbReference>
<feature type="compositionally biased region" description="Basic and acidic residues" evidence="2">
    <location>
        <begin position="1305"/>
        <end position="1320"/>
    </location>
</feature>
<reference evidence="3 4" key="2">
    <citation type="submission" date="2016-08" db="EMBL/GenBank/DDBJ databases">
        <title>Pervasive Adenine N6-methylation of Active Genes in Fungi.</title>
        <authorList>
            <consortium name="DOE Joint Genome Institute"/>
            <person name="Mondo S.J."/>
            <person name="Dannebaum R.O."/>
            <person name="Kuo R.C."/>
            <person name="Labutti K."/>
            <person name="Haridas S."/>
            <person name="Kuo A."/>
            <person name="Salamov A."/>
            <person name="Ahrendt S.R."/>
            <person name="Lipzen A."/>
            <person name="Sullivan W."/>
            <person name="Andreopoulos W.B."/>
            <person name="Clum A."/>
            <person name="Lindquist E."/>
            <person name="Daum C."/>
            <person name="Ramamoorthy G.K."/>
            <person name="Gryganskyi A."/>
            <person name="Culley D."/>
            <person name="Magnuson J.K."/>
            <person name="James T.Y."/>
            <person name="O'Malley M.A."/>
            <person name="Stajich J.E."/>
            <person name="Spatafora J.W."/>
            <person name="Visel A."/>
            <person name="Grigoriev I.V."/>
        </authorList>
    </citation>
    <scope>NUCLEOTIDE SEQUENCE [LARGE SCALE GENOMIC DNA]</scope>
    <source>
        <strain evidence="4">finn</strain>
    </source>
</reference>
<feature type="compositionally biased region" description="Low complexity" evidence="2">
    <location>
        <begin position="1328"/>
        <end position="1341"/>
    </location>
</feature>
<dbReference type="SUPFAM" id="SSF50978">
    <property type="entry name" value="WD40 repeat-like"/>
    <property type="match status" value="1"/>
</dbReference>
<dbReference type="PANTHER" id="PTHR15319">
    <property type="entry name" value="TATA BOX-BINDING PROTEIN ASSOCIATED FACTOR RNA POLYMERASE I SUBUNIT C"/>
    <property type="match status" value="1"/>
</dbReference>
<feature type="compositionally biased region" description="Basic and acidic residues" evidence="2">
    <location>
        <begin position="1011"/>
        <end position="1026"/>
    </location>
</feature>
<name>A0A1Y1VFY8_9FUNG</name>
<evidence type="ECO:0000313" key="3">
    <source>
        <dbReference type="EMBL" id="ORX55337.1"/>
    </source>
</evidence>
<feature type="compositionally biased region" description="Low complexity" evidence="2">
    <location>
        <begin position="1387"/>
        <end position="1396"/>
    </location>
</feature>
<feature type="region of interest" description="Disordered" evidence="2">
    <location>
        <begin position="1008"/>
        <end position="1028"/>
    </location>
</feature>